<dbReference type="HOGENOM" id="CLU_903829_0_0_1"/>
<evidence type="ECO:0000256" key="5">
    <source>
        <dbReference type="ARBA" id="ARBA00022679"/>
    </source>
</evidence>
<dbReference type="FunFam" id="3.40.50.150:FF:000033">
    <property type="entry name" value="Histone-lysine N-methyltransferase, H3 lysine-79 specific"/>
    <property type="match status" value="1"/>
</dbReference>
<dbReference type="PANTHER" id="PTHR21451">
    <property type="entry name" value="HISTONE H3 METHYLTRANSFERASE"/>
    <property type="match status" value="1"/>
</dbReference>
<dbReference type="GO" id="GO:0032259">
    <property type="term" value="P:methylation"/>
    <property type="evidence" value="ECO:0007669"/>
    <property type="project" value="UniProtKB-KW"/>
</dbReference>
<dbReference type="RefSeq" id="XP_003090729.2">
    <property type="nucleotide sequence ID" value="XM_003090681.2"/>
</dbReference>
<evidence type="ECO:0000256" key="6">
    <source>
        <dbReference type="ARBA" id="ARBA00022691"/>
    </source>
</evidence>
<evidence type="ECO:0000256" key="10">
    <source>
        <dbReference type="ARBA" id="ARBA00047770"/>
    </source>
</evidence>
<evidence type="ECO:0000256" key="4">
    <source>
        <dbReference type="ARBA" id="ARBA00022603"/>
    </source>
</evidence>
<dbReference type="CDD" id="cd02440">
    <property type="entry name" value="AdoMet_MTases"/>
    <property type="match status" value="1"/>
</dbReference>
<dbReference type="EC" id="2.1.1.360" evidence="2 11"/>
<proteinExistence type="inferred from homology"/>
<dbReference type="KEGG" id="crq:GCK72_022776"/>
<dbReference type="GO" id="GO:0140956">
    <property type="term" value="F:histone H3K79 trimethyltransferase activity"/>
    <property type="evidence" value="ECO:0007669"/>
    <property type="project" value="UniProtKB-EC"/>
</dbReference>
<comment type="catalytic activity">
    <reaction evidence="10 11">
        <text>L-lysyl(79)-[histone H3] + 3 S-adenosyl-L-methionine = N(6),N(6),N(6)-trimethyl-L-lysyl(79)-[histone H3] + 3 S-adenosyl-L-homocysteine + 3 H(+)</text>
        <dbReference type="Rhea" id="RHEA:60328"/>
        <dbReference type="Rhea" id="RHEA-COMP:15549"/>
        <dbReference type="Rhea" id="RHEA-COMP:15552"/>
        <dbReference type="ChEBI" id="CHEBI:15378"/>
        <dbReference type="ChEBI" id="CHEBI:29969"/>
        <dbReference type="ChEBI" id="CHEBI:57856"/>
        <dbReference type="ChEBI" id="CHEBI:59789"/>
        <dbReference type="ChEBI" id="CHEBI:61961"/>
        <dbReference type="EC" id="2.1.1.360"/>
    </reaction>
</comment>
<keyword evidence="14" id="KW-1185">Reference proteome</keyword>
<sequence length="308" mass="35092">MAENRPIIKLVSVFNKGKLLILPGWHPEISTQILTIMHKMQSMISYLFQSFPQKFFENEGLTLQEVVDLVEDYNKVAKPYALTWSGSYNTENLGDWGYSQCKDDVAQDIVNWAYGMVINPQIDNNDEDNGKPHLNEISKICDEARIGEHDVFVDLGCGVGQFVYFVAAYARCKKTIGIEISDQPFKFATEVSGYFEKLMAHFGKRFGKFEISHGDFLEEKYRALICEEATVLFINNKMFDETLTHQLKVILRNLKAGTKVITTKPVCDIRHDDVNGDGPCNCQEWYENHQTPGGTGEESQKYSLMVIN</sequence>
<evidence type="ECO:0000313" key="13">
    <source>
        <dbReference type="EMBL" id="EFP04919.1"/>
    </source>
</evidence>
<dbReference type="PANTHER" id="PTHR21451:SF0">
    <property type="entry name" value="HISTONE-LYSINE N-METHYLTRANSFERASE, H3 LYSINE-79 SPECIFIC"/>
    <property type="match status" value="1"/>
</dbReference>
<keyword evidence="5 11" id="KW-0808">Transferase</keyword>
<dbReference type="GO" id="GO:0006281">
    <property type="term" value="P:DNA repair"/>
    <property type="evidence" value="ECO:0007669"/>
    <property type="project" value="TreeGrafter"/>
</dbReference>
<dbReference type="PROSITE" id="PS51569">
    <property type="entry name" value="DOT1"/>
    <property type="match status" value="1"/>
</dbReference>
<dbReference type="OrthoDB" id="443402at2759"/>
<dbReference type="GO" id="GO:0035097">
    <property type="term" value="C:histone methyltransferase complex"/>
    <property type="evidence" value="ECO:0007669"/>
    <property type="project" value="UniProtKB-ARBA"/>
</dbReference>
<evidence type="ECO:0000256" key="8">
    <source>
        <dbReference type="ARBA" id="ARBA00023242"/>
    </source>
</evidence>
<dbReference type="GeneID" id="9823573"/>
<dbReference type="Gene3D" id="3.40.50.150">
    <property type="entry name" value="Vaccinia Virus protein VP39"/>
    <property type="match status" value="1"/>
</dbReference>
<keyword evidence="8 11" id="KW-0539">Nucleus</keyword>
<keyword evidence="7 11" id="KW-0156">Chromatin regulator</keyword>
<name>E3NLJ3_CAERE</name>
<dbReference type="InterPro" id="IPR025789">
    <property type="entry name" value="DOT1_dom"/>
</dbReference>
<dbReference type="InParanoid" id="E3NLJ3"/>
<reference evidence="13" key="1">
    <citation type="submission" date="2007-07" db="EMBL/GenBank/DDBJ databases">
        <title>PCAP assembly of the Caenorhabditis remanei genome.</title>
        <authorList>
            <consortium name="The Caenorhabditis remanei Sequencing Consortium"/>
            <person name="Wilson R.K."/>
        </authorList>
    </citation>
    <scope>NUCLEOTIDE SEQUENCE [LARGE SCALE GENOMIC DNA]</scope>
    <source>
        <strain evidence="13">PB4641</strain>
    </source>
</reference>
<evidence type="ECO:0000256" key="9">
    <source>
        <dbReference type="ARBA" id="ARBA00029821"/>
    </source>
</evidence>
<dbReference type="GO" id="GO:0000077">
    <property type="term" value="P:DNA damage checkpoint signaling"/>
    <property type="evidence" value="ECO:0007669"/>
    <property type="project" value="TreeGrafter"/>
</dbReference>
<dbReference type="Pfam" id="PF08123">
    <property type="entry name" value="DOT1"/>
    <property type="match status" value="1"/>
</dbReference>
<evidence type="ECO:0000256" key="2">
    <source>
        <dbReference type="ARBA" id="ARBA00012190"/>
    </source>
</evidence>
<evidence type="ECO:0000256" key="3">
    <source>
        <dbReference type="ARBA" id="ARBA00020987"/>
    </source>
</evidence>
<comment type="subcellular location">
    <subcellularLocation>
        <location evidence="1 11">Nucleus</location>
    </subcellularLocation>
</comment>
<organism evidence="14">
    <name type="scientific">Caenorhabditis remanei</name>
    <name type="common">Caenorhabditis vulgaris</name>
    <dbReference type="NCBI Taxonomy" id="31234"/>
    <lineage>
        <taxon>Eukaryota</taxon>
        <taxon>Metazoa</taxon>
        <taxon>Ecdysozoa</taxon>
        <taxon>Nematoda</taxon>
        <taxon>Chromadorea</taxon>
        <taxon>Rhabditida</taxon>
        <taxon>Rhabditina</taxon>
        <taxon>Rhabditomorpha</taxon>
        <taxon>Rhabditoidea</taxon>
        <taxon>Rhabditidae</taxon>
        <taxon>Peloderinae</taxon>
        <taxon>Caenorhabditis</taxon>
    </lineage>
</organism>
<evidence type="ECO:0000256" key="7">
    <source>
        <dbReference type="ARBA" id="ARBA00022853"/>
    </source>
</evidence>
<evidence type="ECO:0000259" key="12">
    <source>
        <dbReference type="PROSITE" id="PS51569"/>
    </source>
</evidence>
<gene>
    <name evidence="13" type="ORF">CRE_07092</name>
</gene>
<dbReference type="SUPFAM" id="SSF53335">
    <property type="entry name" value="S-adenosyl-L-methionine-dependent methyltransferases"/>
    <property type="match status" value="1"/>
</dbReference>
<dbReference type="STRING" id="31234.E3NLJ3"/>
<dbReference type="EMBL" id="DS268901">
    <property type="protein sequence ID" value="EFP04919.1"/>
    <property type="molecule type" value="Genomic_DNA"/>
</dbReference>
<evidence type="ECO:0000256" key="1">
    <source>
        <dbReference type="ARBA" id="ARBA00004123"/>
    </source>
</evidence>
<dbReference type="InterPro" id="IPR030445">
    <property type="entry name" value="H3-K79_meTrfase"/>
</dbReference>
<comment type="similarity">
    <text evidence="11">Belongs to the class I-like SAM-binding methyltransferase superfamily. DOT1 family.</text>
</comment>
<dbReference type="CTD" id="9823573"/>
<keyword evidence="4 11" id="KW-0489">Methyltransferase</keyword>
<dbReference type="Proteomes" id="UP000008281">
    <property type="component" value="Unassembled WGS sequence"/>
</dbReference>
<dbReference type="InterPro" id="IPR029063">
    <property type="entry name" value="SAM-dependent_MTases_sf"/>
</dbReference>
<feature type="domain" description="DOT1" evidence="12">
    <location>
        <begin position="6"/>
        <end position="308"/>
    </location>
</feature>
<keyword evidence="6 11" id="KW-0949">S-adenosyl-L-methionine</keyword>
<evidence type="ECO:0000256" key="11">
    <source>
        <dbReference type="RuleBase" id="RU271113"/>
    </source>
</evidence>
<dbReference type="eggNOG" id="KOG3924">
    <property type="taxonomic scope" value="Eukaryota"/>
</dbReference>
<protein>
    <recommendedName>
        <fullName evidence="3 11">Histone-lysine N-methyltransferase, H3 lysine-79 specific</fullName>
        <ecNumber evidence="2 11">2.1.1.360</ecNumber>
    </recommendedName>
    <alternativeName>
        <fullName evidence="9 11">Histone H3-K79 methyltransferase</fullName>
    </alternativeName>
</protein>
<evidence type="ECO:0000313" key="14">
    <source>
        <dbReference type="Proteomes" id="UP000008281"/>
    </source>
</evidence>
<comment type="miscellaneous">
    <text evidence="11">In contrast to other lysine histone methyltransferases, it does not contain a SET domain, suggesting the existence of another mechanism for methylation of lysine residues of histones.</text>
</comment>
<comment type="function">
    <text evidence="11">Histone methyltransferase that specifically trimethylates histone H3 to form H3K79me3. This methylation is required for telomere silencing and for the pachytene checkpoint during the meiotic cell cycle by allowing the recruitment of RAD9 to double strand breaks. Nucleosomes are preferred as substrate compared to free histone.</text>
</comment>
<dbReference type="AlphaFoldDB" id="E3NLJ3"/>
<accession>E3NLJ3</accession>